<dbReference type="AlphaFoldDB" id="A0A167B2I2"/>
<reference evidence="2 3" key="1">
    <citation type="submission" date="2015-06" db="EMBL/GenBank/DDBJ databases">
        <title>Survival trade-offs in plant roots during colonization by closely related pathogenic and mutualistic fungi.</title>
        <authorList>
            <person name="Hacquard S."/>
            <person name="Kracher B."/>
            <person name="Hiruma K."/>
            <person name="Weinman A."/>
            <person name="Muench P."/>
            <person name="Garrido Oter R."/>
            <person name="Ver Loren van Themaat E."/>
            <person name="Dallerey J.-F."/>
            <person name="Damm U."/>
            <person name="Henrissat B."/>
            <person name="Lespinet O."/>
            <person name="Thon M."/>
            <person name="Kemen E."/>
            <person name="McHardy A.C."/>
            <person name="Schulze-Lefert P."/>
            <person name="O'Connell R.J."/>
        </authorList>
    </citation>
    <scope>NUCLEOTIDE SEQUENCE [LARGE SCALE GENOMIC DNA]</scope>
    <source>
        <strain evidence="2 3">MAFF 238704</strain>
    </source>
</reference>
<name>A0A167B2I2_COLIC</name>
<dbReference type="EMBL" id="LFIW01001807">
    <property type="protein sequence ID" value="KZL80809.1"/>
    <property type="molecule type" value="Genomic_DNA"/>
</dbReference>
<proteinExistence type="predicted"/>
<keyword evidence="3" id="KW-1185">Reference proteome</keyword>
<feature type="compositionally biased region" description="Polar residues" evidence="1">
    <location>
        <begin position="49"/>
        <end position="61"/>
    </location>
</feature>
<feature type="region of interest" description="Disordered" evidence="1">
    <location>
        <begin position="25"/>
        <end position="61"/>
    </location>
</feature>
<protein>
    <submittedName>
        <fullName evidence="2">Uncharacterized protein</fullName>
    </submittedName>
</protein>
<evidence type="ECO:0000313" key="3">
    <source>
        <dbReference type="Proteomes" id="UP000076584"/>
    </source>
</evidence>
<feature type="region of interest" description="Disordered" evidence="1">
    <location>
        <begin position="1"/>
        <end position="20"/>
    </location>
</feature>
<gene>
    <name evidence="2" type="ORF">CI238_01859</name>
</gene>
<dbReference type="Proteomes" id="UP000076584">
    <property type="component" value="Unassembled WGS sequence"/>
</dbReference>
<accession>A0A167B2I2</accession>
<evidence type="ECO:0000313" key="2">
    <source>
        <dbReference type="EMBL" id="KZL80809.1"/>
    </source>
</evidence>
<comment type="caution">
    <text evidence="2">The sequence shown here is derived from an EMBL/GenBank/DDBJ whole genome shotgun (WGS) entry which is preliminary data.</text>
</comment>
<feature type="compositionally biased region" description="Low complexity" evidence="1">
    <location>
        <begin position="29"/>
        <end position="45"/>
    </location>
</feature>
<sequence>MAPYQISQDPDQMFNPSLSYGIRQDSGYAASMGGADPSASSSPSGRYCQPNSSITTPGSAHTPNFPQSLIFAGMGGWVDTTGHFPYPAPLLEDYRGREHLRLNLKNLPGRSPRSESTEVHRHNRLASSTIPLLLFLVLILHEVLLGEKLLVVKEEEADP</sequence>
<evidence type="ECO:0000256" key="1">
    <source>
        <dbReference type="SAM" id="MobiDB-lite"/>
    </source>
</evidence>
<dbReference type="OrthoDB" id="4830883at2759"/>
<organism evidence="2 3">
    <name type="scientific">Colletotrichum incanum</name>
    <name type="common">Soybean anthracnose fungus</name>
    <dbReference type="NCBI Taxonomy" id="1573173"/>
    <lineage>
        <taxon>Eukaryota</taxon>
        <taxon>Fungi</taxon>
        <taxon>Dikarya</taxon>
        <taxon>Ascomycota</taxon>
        <taxon>Pezizomycotina</taxon>
        <taxon>Sordariomycetes</taxon>
        <taxon>Hypocreomycetidae</taxon>
        <taxon>Glomerellales</taxon>
        <taxon>Glomerellaceae</taxon>
        <taxon>Colletotrichum</taxon>
        <taxon>Colletotrichum spaethianum species complex</taxon>
    </lineage>
</organism>
<feature type="compositionally biased region" description="Polar residues" evidence="1">
    <location>
        <begin position="1"/>
        <end position="18"/>
    </location>
</feature>